<reference evidence="2" key="1">
    <citation type="journal article" date="2019" name="Int. J. Syst. Evol. Microbiol.">
        <title>The Global Catalogue of Microorganisms (GCM) 10K type strain sequencing project: providing services to taxonomists for standard genome sequencing and annotation.</title>
        <authorList>
            <consortium name="The Broad Institute Genomics Platform"/>
            <consortium name="The Broad Institute Genome Sequencing Center for Infectious Disease"/>
            <person name="Wu L."/>
            <person name="Ma J."/>
        </authorList>
    </citation>
    <scope>NUCLEOTIDE SEQUENCE [LARGE SCALE GENOMIC DNA]</scope>
    <source>
        <strain evidence="2">DFY41</strain>
    </source>
</reference>
<proteinExistence type="predicted"/>
<accession>A0ABW0BP38</accession>
<dbReference type="EMBL" id="JBHSKD010000027">
    <property type="protein sequence ID" value="MFC5179169.1"/>
    <property type="molecule type" value="Genomic_DNA"/>
</dbReference>
<evidence type="ECO:0000313" key="1">
    <source>
        <dbReference type="EMBL" id="MFC5179169.1"/>
    </source>
</evidence>
<organism evidence="1 2">
    <name type="scientific">Nocardioides taihuensis</name>
    <dbReference type="NCBI Taxonomy" id="1835606"/>
    <lineage>
        <taxon>Bacteria</taxon>
        <taxon>Bacillati</taxon>
        <taxon>Actinomycetota</taxon>
        <taxon>Actinomycetes</taxon>
        <taxon>Propionibacteriales</taxon>
        <taxon>Nocardioidaceae</taxon>
        <taxon>Nocardioides</taxon>
    </lineage>
</organism>
<evidence type="ECO:0000313" key="2">
    <source>
        <dbReference type="Proteomes" id="UP001596087"/>
    </source>
</evidence>
<protein>
    <submittedName>
        <fullName evidence="1">Uncharacterized protein</fullName>
    </submittedName>
</protein>
<dbReference type="Proteomes" id="UP001596087">
    <property type="component" value="Unassembled WGS sequence"/>
</dbReference>
<dbReference type="RefSeq" id="WP_378593078.1">
    <property type="nucleotide sequence ID" value="NZ_JBHSKD010000027.1"/>
</dbReference>
<sequence>MPGETLAAAYLVTPRQLADVLEQEMWREPGADHDLTAVLTRRRLAVGLGRYETLHRAGELDGRPVLTFSAPDVAALGLSPPAAPYVATIARGLRRTHGLDDAAIVDYVLGCPGVTPGWTDASLAEAVAP</sequence>
<comment type="caution">
    <text evidence="1">The sequence shown here is derived from an EMBL/GenBank/DDBJ whole genome shotgun (WGS) entry which is preliminary data.</text>
</comment>
<name>A0ABW0BP38_9ACTN</name>
<gene>
    <name evidence="1" type="ORF">ACFPGP_20970</name>
</gene>
<keyword evidence="2" id="KW-1185">Reference proteome</keyword>